<name>A0ACC1S344_9HYPO</name>
<keyword evidence="2" id="KW-1185">Reference proteome</keyword>
<evidence type="ECO:0000313" key="1">
    <source>
        <dbReference type="EMBL" id="KAJ3531043.1"/>
    </source>
</evidence>
<evidence type="ECO:0000313" key="2">
    <source>
        <dbReference type="Proteomes" id="UP001148629"/>
    </source>
</evidence>
<reference evidence="1" key="1">
    <citation type="submission" date="2022-08" db="EMBL/GenBank/DDBJ databases">
        <title>Genome Sequence of Fusarium decemcellulare.</title>
        <authorList>
            <person name="Buettner E."/>
        </authorList>
    </citation>
    <scope>NUCLEOTIDE SEQUENCE</scope>
    <source>
        <strain evidence="1">Babe19</strain>
    </source>
</reference>
<gene>
    <name evidence="1" type="ORF">NM208_g9057</name>
</gene>
<organism evidence="1 2">
    <name type="scientific">Fusarium decemcellulare</name>
    <dbReference type="NCBI Taxonomy" id="57161"/>
    <lineage>
        <taxon>Eukaryota</taxon>
        <taxon>Fungi</taxon>
        <taxon>Dikarya</taxon>
        <taxon>Ascomycota</taxon>
        <taxon>Pezizomycotina</taxon>
        <taxon>Sordariomycetes</taxon>
        <taxon>Hypocreomycetidae</taxon>
        <taxon>Hypocreales</taxon>
        <taxon>Nectriaceae</taxon>
        <taxon>Fusarium</taxon>
        <taxon>Fusarium decemcellulare species complex</taxon>
    </lineage>
</organism>
<dbReference type="EMBL" id="JANRMS010001102">
    <property type="protein sequence ID" value="KAJ3531043.1"/>
    <property type="molecule type" value="Genomic_DNA"/>
</dbReference>
<proteinExistence type="predicted"/>
<accession>A0ACC1S344</accession>
<dbReference type="Proteomes" id="UP001148629">
    <property type="component" value="Unassembled WGS sequence"/>
</dbReference>
<comment type="caution">
    <text evidence="1">The sequence shown here is derived from an EMBL/GenBank/DDBJ whole genome shotgun (WGS) entry which is preliminary data.</text>
</comment>
<protein>
    <submittedName>
        <fullName evidence="1">Uncharacterized protein</fullName>
    </submittedName>
</protein>
<sequence length="772" mass="86130">MAPVTQANFGMDTINLLSSAHDAVPFAPDYNLDFALGLPQNIYDSHAQIWPQTLDAIGPAQADYLHSLDTVLSCQDDMFNLDGSLVIPPRIFSTLGENGYSFDDPTVGIHGQNPGSHQHEPLPLANVGNDSIIEGVEFHAAQNQSGLLPSFAGFPRAPPNMATAELPGLLPLQKFFGDIYRDPFLQSTIRPNVPFPSHPCPIELQWQPSADMAQAEDVNSTTVAPQETTLLHRPSRSSCPNPGESSYPDGVWEAIHPMFRELHAVQKCTLPVTMMILDLVCNFRASEDAFKKRKKKRWPECRKNKIKSGDENQEDPHHQNGSNSAARQTRPCKVMVNYAACPPYVVAPPYGSIPRTPSPQLYRVQTLLLLSIDKYVKGFFGSIDSSKTDDAQAQIQAVQGELTSDKWRLLWSRCQAISTLPLDRLRDNEEMYKITKDMLDDTVFQPPEGTREACSPHILSVLWSICRMLQGLPPQMGYGPSNDALFLAPFIQALQTLLSDVEEGHNIEMRSLLEYLYNDVSPTELRDTTRISCLCAARALSSRLGPNHPTVLEAWADYHGNWDPSSLDKGLFLGSYRQAWAECETKYGMTDDRAIIVLRNYASAAYYTCHENGRAKSLAASLWERTWVADEHLGTPSAWTVKLQTMAEAAKVLALTGCLNHENKRMNRQKLKEMRKELNLRSKRARKRWRQTLKSPPSSNDAEQAIRNLGLAADHLYSSDDRDCKLVAAGLFDLLASLTQEFSGENVDSYRSNAESIRIAVINDEKSIDVSE</sequence>